<organism evidence="1 2">
    <name type="scientific">Ideonella paludis</name>
    <dbReference type="NCBI Taxonomy" id="1233411"/>
    <lineage>
        <taxon>Bacteria</taxon>
        <taxon>Pseudomonadati</taxon>
        <taxon>Pseudomonadota</taxon>
        <taxon>Betaproteobacteria</taxon>
        <taxon>Burkholderiales</taxon>
        <taxon>Sphaerotilaceae</taxon>
        <taxon>Ideonella</taxon>
    </lineage>
</organism>
<accession>A0ABS5DU30</accession>
<evidence type="ECO:0000313" key="2">
    <source>
        <dbReference type="Proteomes" id="UP000672097"/>
    </source>
</evidence>
<dbReference type="EMBL" id="JAGQDG010000002">
    <property type="protein sequence ID" value="MBQ0934637.1"/>
    <property type="molecule type" value="Genomic_DNA"/>
</dbReference>
<proteinExistence type="predicted"/>
<evidence type="ECO:0000313" key="1">
    <source>
        <dbReference type="EMBL" id="MBQ0934637.1"/>
    </source>
</evidence>
<sequence>MARIEDIDRRLHNWARWRLGMTVGGLGFASVDMASEGIHSTAEDECRVPTNDIEAEETHRAVMALAGELRATVEEVYLRGGSVKRQAQRLCCAEVTVHARISKAHLSIQRWVAELHAQQRQQRATVEAMQAAARPK</sequence>
<protein>
    <recommendedName>
        <fullName evidence="3">RNA polymerase sigma factor 70 region 4 type 2 domain-containing protein</fullName>
    </recommendedName>
</protein>
<dbReference type="Proteomes" id="UP000672097">
    <property type="component" value="Unassembled WGS sequence"/>
</dbReference>
<gene>
    <name evidence="1" type="ORF">KAK11_04775</name>
</gene>
<dbReference type="RefSeq" id="WP_210806798.1">
    <property type="nucleotide sequence ID" value="NZ_JAGQDG010000002.1"/>
</dbReference>
<keyword evidence="2" id="KW-1185">Reference proteome</keyword>
<name>A0ABS5DU30_9BURK</name>
<evidence type="ECO:0008006" key="3">
    <source>
        <dbReference type="Google" id="ProtNLM"/>
    </source>
</evidence>
<reference evidence="1 2" key="1">
    <citation type="submission" date="2021-04" db="EMBL/GenBank/DDBJ databases">
        <title>The genome sequence of type strain Ideonella paludis KCTC 32238.</title>
        <authorList>
            <person name="Liu Y."/>
        </authorList>
    </citation>
    <scope>NUCLEOTIDE SEQUENCE [LARGE SCALE GENOMIC DNA]</scope>
    <source>
        <strain evidence="1 2">KCTC 32238</strain>
    </source>
</reference>
<comment type="caution">
    <text evidence="1">The sequence shown here is derived from an EMBL/GenBank/DDBJ whole genome shotgun (WGS) entry which is preliminary data.</text>
</comment>